<sequence>MGIEGEGRQRLLCSASVAEGDTQLRGSTEGRSWRGGARAELTEIRSQSSRSAARALREQCGQRSSSRSSGRCLPRRLLVESAATTTMVVMVEEEESRRERHFLTSARDRGQWRGEPKGVPLPHFRSRSGTVERSLQSRQGGRRQRHPQEICGRMTVLSFDSKENR</sequence>
<name>A0A445MC39_ENSVE</name>
<evidence type="ECO:0000313" key="2">
    <source>
        <dbReference type="EMBL" id="RZR71821.1"/>
    </source>
</evidence>
<gene>
    <name evidence="2" type="ORF">BHM03_00007709</name>
</gene>
<reference evidence="2" key="1">
    <citation type="journal article" date="2018" name="Data Brief">
        <title>Genome sequence data from 17 accessions of Ensete ventricosum, a staple food crop for millions in Ethiopia.</title>
        <authorList>
            <person name="Yemataw Z."/>
            <person name="Muzemil S."/>
            <person name="Ambachew D."/>
            <person name="Tripathi L."/>
            <person name="Tesfaye K."/>
            <person name="Chala A."/>
            <person name="Farbos A."/>
            <person name="O'Neill P."/>
            <person name="Moore K."/>
            <person name="Grant M."/>
            <person name="Studholme D.J."/>
        </authorList>
    </citation>
    <scope>NUCLEOTIDE SEQUENCE [LARGE SCALE GENOMIC DNA]</scope>
    <source>
        <tissue evidence="2">Leaf</tissue>
    </source>
</reference>
<dbReference type="EMBL" id="KV875590">
    <property type="protein sequence ID" value="RZR71821.1"/>
    <property type="molecule type" value="Genomic_DNA"/>
</dbReference>
<dbReference type="Proteomes" id="UP000290560">
    <property type="component" value="Unassembled WGS sequence"/>
</dbReference>
<proteinExistence type="predicted"/>
<protein>
    <submittedName>
        <fullName evidence="2">Uncharacterized protein</fullName>
    </submittedName>
</protein>
<accession>A0A445MC39</accession>
<organism evidence="2">
    <name type="scientific">Ensete ventricosum</name>
    <name type="common">Abyssinian banana</name>
    <name type="synonym">Musa ensete</name>
    <dbReference type="NCBI Taxonomy" id="4639"/>
    <lineage>
        <taxon>Eukaryota</taxon>
        <taxon>Viridiplantae</taxon>
        <taxon>Streptophyta</taxon>
        <taxon>Embryophyta</taxon>
        <taxon>Tracheophyta</taxon>
        <taxon>Spermatophyta</taxon>
        <taxon>Magnoliopsida</taxon>
        <taxon>Liliopsida</taxon>
        <taxon>Zingiberales</taxon>
        <taxon>Musaceae</taxon>
        <taxon>Ensete</taxon>
    </lineage>
</organism>
<feature type="compositionally biased region" description="Low complexity" evidence="1">
    <location>
        <begin position="45"/>
        <end position="71"/>
    </location>
</feature>
<feature type="region of interest" description="Disordered" evidence="1">
    <location>
        <begin position="95"/>
        <end position="150"/>
    </location>
</feature>
<dbReference type="AlphaFoldDB" id="A0A445MC39"/>
<feature type="region of interest" description="Disordered" evidence="1">
    <location>
        <begin position="21"/>
        <end position="71"/>
    </location>
</feature>
<evidence type="ECO:0000256" key="1">
    <source>
        <dbReference type="SAM" id="MobiDB-lite"/>
    </source>
</evidence>
<feature type="compositionally biased region" description="Basic and acidic residues" evidence="1">
    <location>
        <begin position="95"/>
        <end position="116"/>
    </location>
</feature>